<dbReference type="RefSeq" id="WP_112332850.1">
    <property type="nucleotide sequence ID" value="NZ_JADPHD010000003.1"/>
</dbReference>
<evidence type="ECO:0000256" key="6">
    <source>
        <dbReference type="ARBA" id="ARBA00022989"/>
    </source>
</evidence>
<evidence type="ECO:0000256" key="5">
    <source>
        <dbReference type="ARBA" id="ARBA00022692"/>
    </source>
</evidence>
<evidence type="ECO:0000256" key="2">
    <source>
        <dbReference type="ARBA" id="ARBA00007935"/>
    </source>
</evidence>
<dbReference type="InterPro" id="IPR037294">
    <property type="entry name" value="ABC_BtuC-like"/>
</dbReference>
<feature type="transmembrane region" description="Helical" evidence="8">
    <location>
        <begin position="199"/>
        <end position="219"/>
    </location>
</feature>
<keyword evidence="3" id="KW-0813">Transport</keyword>
<feature type="transmembrane region" description="Helical" evidence="8">
    <location>
        <begin position="67"/>
        <end position="84"/>
    </location>
</feature>
<evidence type="ECO:0000256" key="1">
    <source>
        <dbReference type="ARBA" id="ARBA00004651"/>
    </source>
</evidence>
<dbReference type="PANTHER" id="PTHR30472">
    <property type="entry name" value="FERRIC ENTEROBACTIN TRANSPORT SYSTEM PERMEASE PROTEIN"/>
    <property type="match status" value="1"/>
</dbReference>
<proteinExistence type="inferred from homology"/>
<name>A0A328UFL7_9FIRM</name>
<feature type="transmembrane region" description="Helical" evidence="8">
    <location>
        <begin position="157"/>
        <end position="179"/>
    </location>
</feature>
<comment type="caution">
    <text evidence="9">The sequence shown here is derived from an EMBL/GenBank/DDBJ whole genome shotgun (WGS) entry which is preliminary data.</text>
</comment>
<feature type="transmembrane region" description="Helical" evidence="8">
    <location>
        <begin position="315"/>
        <end position="334"/>
    </location>
</feature>
<evidence type="ECO:0000256" key="3">
    <source>
        <dbReference type="ARBA" id="ARBA00022448"/>
    </source>
</evidence>
<feature type="transmembrane region" description="Helical" evidence="8">
    <location>
        <begin position="245"/>
        <end position="268"/>
    </location>
</feature>
<feature type="transmembrane region" description="Helical" evidence="8">
    <location>
        <begin position="96"/>
        <end position="118"/>
    </location>
</feature>
<keyword evidence="6 8" id="KW-1133">Transmembrane helix</keyword>
<protein>
    <submittedName>
        <fullName evidence="9">Iron ABC transporter permease</fullName>
    </submittedName>
</protein>
<keyword evidence="7 8" id="KW-0472">Membrane</keyword>
<dbReference type="SUPFAM" id="SSF81345">
    <property type="entry name" value="ABC transporter involved in vitamin B12 uptake, BtuC"/>
    <property type="match status" value="1"/>
</dbReference>
<dbReference type="Gene3D" id="1.10.3470.10">
    <property type="entry name" value="ABC transporter involved in vitamin B12 uptake, BtuC"/>
    <property type="match status" value="1"/>
</dbReference>
<dbReference type="EMBL" id="QLYR01000005">
    <property type="protein sequence ID" value="RAQ28467.1"/>
    <property type="molecule type" value="Genomic_DNA"/>
</dbReference>
<dbReference type="Pfam" id="PF01032">
    <property type="entry name" value="FecCD"/>
    <property type="match status" value="1"/>
</dbReference>
<feature type="transmembrane region" description="Helical" evidence="8">
    <location>
        <begin position="12"/>
        <end position="38"/>
    </location>
</feature>
<dbReference type="Proteomes" id="UP000249377">
    <property type="component" value="Unassembled WGS sequence"/>
</dbReference>
<keyword evidence="10" id="KW-1185">Reference proteome</keyword>
<comment type="subcellular location">
    <subcellularLocation>
        <location evidence="1">Cell membrane</location>
        <topology evidence="1">Multi-pass membrane protein</topology>
    </subcellularLocation>
</comment>
<dbReference type="GO" id="GO:0033214">
    <property type="term" value="P:siderophore-iron import into cell"/>
    <property type="evidence" value="ECO:0007669"/>
    <property type="project" value="TreeGrafter"/>
</dbReference>
<accession>A0A328UFL7</accession>
<sequence length="344" mass="36569">MKTVYKIVFTMILSIAALTAAIGVGSIVISPSVILQILGNKLLGLPLSPEIDGILVSILWNVRLPRALFAFFVGAALAVSGTVMQSVLKNPLASSYTLGVSSGASLGAAFIILFGISIPALGLFSLPLAGTVFGLLTVFLAMAFASRLDRHMENQTVILVGMVLSLFVNAILTLLTYIYREHMQQLIVWQMGSFSGSDWSQLGVAVPVMILAILVLMAFSREMDILTFGEEQALTMGVNLKQTKWILIGLSAVLTGASVAFAGVIGFIDLIAPHVVRRFFGSAHRLVIPMSALFGGSFMALADLIARTIAAPSELPVGAVTALVGAPFFAYVYFKKKRKKAAEG</sequence>
<keyword evidence="4" id="KW-1003">Cell membrane</keyword>
<gene>
    <name evidence="9" type="primary">btuC</name>
    <name evidence="9" type="ORF">DPQ25_09070</name>
</gene>
<dbReference type="PANTHER" id="PTHR30472:SF25">
    <property type="entry name" value="ABC TRANSPORTER PERMEASE PROTEIN MJ0876-RELATED"/>
    <property type="match status" value="1"/>
</dbReference>
<reference evidence="9 10" key="1">
    <citation type="submission" date="2018-06" db="EMBL/GenBank/DDBJ databases">
        <title>Noncontiguous genome sequence of Ruminococcaceae bacterium ASD2818.</title>
        <authorList>
            <person name="Chaplin A.V."/>
            <person name="Sokolova S.R."/>
            <person name="Kochetkova T.O."/>
            <person name="Goltsov A.Y."/>
            <person name="Trofimov D.Y."/>
            <person name="Efimov B.A."/>
        </authorList>
    </citation>
    <scope>NUCLEOTIDE SEQUENCE [LARGE SCALE GENOMIC DNA]</scope>
    <source>
        <strain evidence="9 10">ASD2818</strain>
    </source>
</reference>
<evidence type="ECO:0000313" key="10">
    <source>
        <dbReference type="Proteomes" id="UP000249377"/>
    </source>
</evidence>
<feature type="transmembrane region" description="Helical" evidence="8">
    <location>
        <begin position="124"/>
        <end position="145"/>
    </location>
</feature>
<dbReference type="GO" id="GO:0022857">
    <property type="term" value="F:transmembrane transporter activity"/>
    <property type="evidence" value="ECO:0007669"/>
    <property type="project" value="InterPro"/>
</dbReference>
<evidence type="ECO:0000256" key="8">
    <source>
        <dbReference type="SAM" id="Phobius"/>
    </source>
</evidence>
<dbReference type="FunFam" id="1.10.3470.10:FF:000001">
    <property type="entry name" value="Vitamin B12 ABC transporter permease BtuC"/>
    <property type="match status" value="1"/>
</dbReference>
<dbReference type="InterPro" id="IPR000522">
    <property type="entry name" value="ABC_transptr_permease_BtuC"/>
</dbReference>
<feature type="transmembrane region" description="Helical" evidence="8">
    <location>
        <begin position="288"/>
        <end position="306"/>
    </location>
</feature>
<comment type="similarity">
    <text evidence="2">Belongs to the binding-protein-dependent transport system permease family. FecCD subfamily.</text>
</comment>
<keyword evidence="5 8" id="KW-0812">Transmembrane</keyword>
<organism evidence="9 10">
    <name type="scientific">Hydrogeniiclostridium mannosilyticum</name>
    <dbReference type="NCBI Taxonomy" id="2764322"/>
    <lineage>
        <taxon>Bacteria</taxon>
        <taxon>Bacillati</taxon>
        <taxon>Bacillota</taxon>
        <taxon>Clostridia</taxon>
        <taxon>Eubacteriales</taxon>
        <taxon>Acutalibacteraceae</taxon>
        <taxon>Hydrogeniiclostridium</taxon>
    </lineage>
</organism>
<evidence type="ECO:0000256" key="7">
    <source>
        <dbReference type="ARBA" id="ARBA00023136"/>
    </source>
</evidence>
<evidence type="ECO:0000313" key="9">
    <source>
        <dbReference type="EMBL" id="RAQ28467.1"/>
    </source>
</evidence>
<dbReference type="CDD" id="cd06550">
    <property type="entry name" value="TM_ABC_iron-siderophores_like"/>
    <property type="match status" value="1"/>
</dbReference>
<dbReference type="AlphaFoldDB" id="A0A328UFL7"/>
<dbReference type="GO" id="GO:0005886">
    <property type="term" value="C:plasma membrane"/>
    <property type="evidence" value="ECO:0007669"/>
    <property type="project" value="UniProtKB-SubCell"/>
</dbReference>
<evidence type="ECO:0000256" key="4">
    <source>
        <dbReference type="ARBA" id="ARBA00022475"/>
    </source>
</evidence>